<name>A0ABX0UBI6_9FLAO</name>
<keyword evidence="4" id="KW-1185">Reference proteome</keyword>
<dbReference type="Proteomes" id="UP000745859">
    <property type="component" value="Unassembled WGS sequence"/>
</dbReference>
<evidence type="ECO:0000259" key="2">
    <source>
        <dbReference type="Pfam" id="PF03432"/>
    </source>
</evidence>
<protein>
    <recommendedName>
        <fullName evidence="2">MobA/VirD2-like nuclease domain-containing protein</fullName>
    </recommendedName>
</protein>
<gene>
    <name evidence="3" type="ORF">FHR24_000871</name>
</gene>
<reference evidence="3 4" key="1">
    <citation type="submission" date="2020-03" db="EMBL/GenBank/DDBJ databases">
        <title>Genomic Encyclopedia of Type Strains, Phase IV (KMG-IV): sequencing the most valuable type-strain genomes for metagenomic binning, comparative biology and taxonomic classification.</title>
        <authorList>
            <person name="Goeker M."/>
        </authorList>
    </citation>
    <scope>NUCLEOTIDE SEQUENCE [LARGE SCALE GENOMIC DNA]</scope>
    <source>
        <strain evidence="3 4">DSM 101599</strain>
    </source>
</reference>
<dbReference type="EMBL" id="JAASQL010000001">
    <property type="protein sequence ID" value="NIJ44432.1"/>
    <property type="molecule type" value="Genomic_DNA"/>
</dbReference>
<evidence type="ECO:0000313" key="4">
    <source>
        <dbReference type="Proteomes" id="UP000745859"/>
    </source>
</evidence>
<organism evidence="3 4">
    <name type="scientific">Wenyingzhuangia heitensis</name>
    <dbReference type="NCBI Taxonomy" id="1487859"/>
    <lineage>
        <taxon>Bacteria</taxon>
        <taxon>Pseudomonadati</taxon>
        <taxon>Bacteroidota</taxon>
        <taxon>Flavobacteriia</taxon>
        <taxon>Flavobacteriales</taxon>
        <taxon>Flavobacteriaceae</taxon>
        <taxon>Wenyingzhuangia</taxon>
    </lineage>
</organism>
<sequence>MPIGEAHKSGSSFTGLAEYILAQGIYKYQNNEKKPEIIFRNHVYSSNYLELGSEFRDLAKENSRVTKPVMHLTVNFKNSDNISNDNQKKFVQKIIYEMGVRQDNHQFLVVKHNDKHPHYHIEINRVGFDGITLSDSNSKLRIGTACDKVEKEMGLDNYLHKTRAFVYDEKTKTYVKNPNRSKGQEVAIIKTTRNRQVGIQEKKDFIQIQTLKALDNIKVNSLDLLEEELKKRNITFQYSINKKDQVAVSFQYKGLAVKGSKISLKGSLIKKQLLANQKTNHQLKEKKEHVNILKEIYPNLVKSVEQIVQEYNSGKIPNINSLFKKNGIIFNSKGDIEYKSLTLSAVMIKQFEKDFNLKLKRAQKVYETKFKEYQNLQKMEVKKSFLGILNSKQKQFNKELKNKKDQTKEPSLEVGIKINNFIKLIDEGFKNTYEKVSAEKVVRYVMYSLDGHIKLKMAENLKLEKKNALAIEKKEQHKNTSIIRSKSKKDDLEPSTRKGLSR</sequence>
<feature type="domain" description="MobA/VirD2-like nuclease" evidence="2">
    <location>
        <begin position="31"/>
        <end position="155"/>
    </location>
</feature>
<proteinExistence type="predicted"/>
<comment type="caution">
    <text evidence="3">The sequence shown here is derived from an EMBL/GenBank/DDBJ whole genome shotgun (WGS) entry which is preliminary data.</text>
</comment>
<dbReference type="InterPro" id="IPR005094">
    <property type="entry name" value="Endonuclease_MobA/VirD2"/>
</dbReference>
<dbReference type="Pfam" id="PF03432">
    <property type="entry name" value="Relaxase"/>
    <property type="match status" value="1"/>
</dbReference>
<evidence type="ECO:0000313" key="3">
    <source>
        <dbReference type="EMBL" id="NIJ44432.1"/>
    </source>
</evidence>
<dbReference type="RefSeq" id="WP_167184389.1">
    <property type="nucleotide sequence ID" value="NZ_JAASQL010000001.1"/>
</dbReference>
<accession>A0ABX0UBI6</accession>
<evidence type="ECO:0000256" key="1">
    <source>
        <dbReference type="SAM" id="MobiDB-lite"/>
    </source>
</evidence>
<feature type="region of interest" description="Disordered" evidence="1">
    <location>
        <begin position="475"/>
        <end position="502"/>
    </location>
</feature>